<dbReference type="EMBL" id="CP017479">
    <property type="protein sequence ID" value="AOW10480.1"/>
    <property type="molecule type" value="Genomic_DNA"/>
</dbReference>
<sequence>MEFEYLQKENQILLENLKNEVIRKTLAYMVDFKEHENLVTVQKPYSIEISNPDICIAVIFFVGFVGEEYEVLKTKRHYHIVSFHKILQTMHEFESIPIKYLDYMALFFMSLGRTNDETIKDFLHLKNLYAHQTVLHLRKEYILKKVVWNHDLFSLIFHKQKKDLSSNKIKENFTSSMAINSIMEADNEENLKNINSSFIQEYVKNKELLAKNEPKTDLDKVKPLLVGFAIASGNNRAKKATKLTLLPLLLQNSQFIQNTKSILVIISSHTNEITIDEIAIIVDYIQKKMGNTNIILHVAEDENLSEALALTIVLSSDK</sequence>
<evidence type="ECO:0000313" key="4">
    <source>
        <dbReference type="EMBL" id="AOW10480.1"/>
    </source>
</evidence>
<dbReference type="Pfam" id="PF12327">
    <property type="entry name" value="FtsZ_C"/>
    <property type="match status" value="1"/>
</dbReference>
<accession>A0AAC9N4C1</accession>
<organism evidence="4 5">
    <name type="scientific">Flavobacterium gilvum</name>
    <dbReference type="NCBI Taxonomy" id="1492737"/>
    <lineage>
        <taxon>Bacteria</taxon>
        <taxon>Pseudomonadati</taxon>
        <taxon>Bacteroidota</taxon>
        <taxon>Flavobacteriia</taxon>
        <taxon>Flavobacteriales</taxon>
        <taxon>Flavobacteriaceae</taxon>
        <taxon>Flavobacterium</taxon>
    </lineage>
</organism>
<proteinExistence type="predicted"/>
<keyword evidence="1" id="KW-0547">Nucleotide-binding</keyword>
<feature type="domain" description="Cell division protein FtsZ C-terminal" evidence="3">
    <location>
        <begin position="226"/>
        <end position="314"/>
    </location>
</feature>
<dbReference type="GO" id="GO:0005525">
    <property type="term" value="F:GTP binding"/>
    <property type="evidence" value="ECO:0007669"/>
    <property type="project" value="UniProtKB-KW"/>
</dbReference>
<keyword evidence="2" id="KW-0342">GTP-binding</keyword>
<dbReference type="RefSeq" id="WP_035632934.1">
    <property type="nucleotide sequence ID" value="NZ_CP017479.1"/>
</dbReference>
<evidence type="ECO:0000259" key="3">
    <source>
        <dbReference type="Pfam" id="PF12327"/>
    </source>
</evidence>
<reference evidence="4 5" key="1">
    <citation type="submission" date="2016-10" db="EMBL/GenBank/DDBJ databases">
        <title>Flavobacterium gilvum sp. nov., isolated from stream water.</title>
        <authorList>
            <person name="Shin S.-K."/>
            <person name="Cho Y.-J."/>
            <person name="Yi H."/>
        </authorList>
    </citation>
    <scope>NUCLEOTIDE SEQUENCE [LARGE SCALE GENOMIC DNA]</scope>
    <source>
        <strain evidence="4 5">EM1308</strain>
    </source>
</reference>
<evidence type="ECO:0000256" key="2">
    <source>
        <dbReference type="ARBA" id="ARBA00023134"/>
    </source>
</evidence>
<gene>
    <name evidence="4" type="ORF">EM308_13760</name>
</gene>
<dbReference type="Gene3D" id="3.30.1330.20">
    <property type="entry name" value="Tubulin/FtsZ, C-terminal domain"/>
    <property type="match status" value="1"/>
</dbReference>
<dbReference type="KEGG" id="fgl:EM308_13760"/>
<dbReference type="Proteomes" id="UP000175968">
    <property type="component" value="Chromosome"/>
</dbReference>
<dbReference type="SUPFAM" id="SSF55307">
    <property type="entry name" value="Tubulin C-terminal domain-like"/>
    <property type="match status" value="1"/>
</dbReference>
<keyword evidence="5" id="KW-1185">Reference proteome</keyword>
<evidence type="ECO:0000313" key="5">
    <source>
        <dbReference type="Proteomes" id="UP000175968"/>
    </source>
</evidence>
<dbReference type="InterPro" id="IPR037103">
    <property type="entry name" value="Tubulin/FtsZ-like_C"/>
</dbReference>
<dbReference type="AlphaFoldDB" id="A0AAC9N4C1"/>
<dbReference type="InterPro" id="IPR024757">
    <property type="entry name" value="FtsZ_C"/>
</dbReference>
<name>A0AAC9N4C1_9FLAO</name>
<protein>
    <recommendedName>
        <fullName evidence="3">Cell division protein FtsZ C-terminal domain-containing protein</fullName>
    </recommendedName>
</protein>
<evidence type="ECO:0000256" key="1">
    <source>
        <dbReference type="ARBA" id="ARBA00022741"/>
    </source>
</evidence>
<dbReference type="InterPro" id="IPR008280">
    <property type="entry name" value="Tub_FtsZ_C"/>
</dbReference>